<name>A0A081C3X5_VECG1</name>
<feature type="transmembrane region" description="Helical" evidence="9">
    <location>
        <begin position="21"/>
        <end position="42"/>
    </location>
</feature>
<evidence type="ECO:0000256" key="3">
    <source>
        <dbReference type="ARBA" id="ARBA00022475"/>
    </source>
</evidence>
<dbReference type="InterPro" id="IPR001851">
    <property type="entry name" value="ABC_transp_permease"/>
</dbReference>
<feature type="transmembrane region" description="Helical" evidence="9">
    <location>
        <begin position="130"/>
        <end position="156"/>
    </location>
</feature>
<dbReference type="GO" id="GO:0005886">
    <property type="term" value="C:plasma membrane"/>
    <property type="evidence" value="ECO:0007669"/>
    <property type="project" value="UniProtKB-SubCell"/>
</dbReference>
<evidence type="ECO:0000256" key="4">
    <source>
        <dbReference type="ARBA" id="ARBA00022519"/>
    </source>
</evidence>
<keyword evidence="11" id="KW-1185">Reference proteome</keyword>
<dbReference type="AlphaFoldDB" id="A0A081C3X5"/>
<evidence type="ECO:0000256" key="8">
    <source>
        <dbReference type="ARBA" id="ARBA00039381"/>
    </source>
</evidence>
<sequence length="335" mass="35888">MGYITSLMKNNIIDRFITERPLFLLVLLLVIFVIFSAIIPRFFSVYNIFNMSKYGVEIGLLALAETLVIISGGGGIDLSVGSMMTLTTVFLGHLTIRMGLNVWLASIGAVFGGALLGLFNGALINLTGILPLIVTLSTMYAYNSLALVLSAGMPMPGVGDIRQFPESFFVLGQSDLFGGIPFQVLIFFLPLTLLLWFLLSKTVFGRYLYAVGSNARAAHFAAIRVTYIRLWVYVASGTLAGIAAVIKASRVASASPDAGLGTELQAITIAVLGGVNIMGGEGKIAGTFLSIAIITMIYNGLDLGGVHSIWQVGTLGFILIFSVLLNQFLIQRRGE</sequence>
<keyword evidence="5 9" id="KW-0812">Transmembrane</keyword>
<evidence type="ECO:0000256" key="5">
    <source>
        <dbReference type="ARBA" id="ARBA00022692"/>
    </source>
</evidence>
<evidence type="ECO:0000313" key="11">
    <source>
        <dbReference type="Proteomes" id="UP000030661"/>
    </source>
</evidence>
<accession>A0A081C3X5</accession>
<feature type="transmembrane region" description="Helical" evidence="9">
    <location>
        <begin position="176"/>
        <end position="199"/>
    </location>
</feature>
<feature type="transmembrane region" description="Helical" evidence="9">
    <location>
        <begin position="54"/>
        <end position="71"/>
    </location>
</feature>
<gene>
    <name evidence="10" type="ORF">U27_06257</name>
</gene>
<reference evidence="10 11" key="1">
    <citation type="journal article" date="2015" name="PeerJ">
        <title>First genomic representation of candidate bacterial phylum KSB3 points to enhanced environmental sensing as a trigger of wastewater bulking.</title>
        <authorList>
            <person name="Sekiguchi Y."/>
            <person name="Ohashi A."/>
            <person name="Parks D.H."/>
            <person name="Yamauchi T."/>
            <person name="Tyson G.W."/>
            <person name="Hugenholtz P."/>
        </authorList>
    </citation>
    <scope>NUCLEOTIDE SEQUENCE [LARGE SCALE GENOMIC DNA]</scope>
</reference>
<protein>
    <recommendedName>
        <fullName evidence="8">Autoinducer 2 import system permease protein LsrD</fullName>
    </recommendedName>
</protein>
<feature type="transmembrane region" description="Helical" evidence="9">
    <location>
        <begin position="226"/>
        <end position="246"/>
    </location>
</feature>
<keyword evidence="4" id="KW-0997">Cell inner membrane</keyword>
<dbReference type="PANTHER" id="PTHR32196">
    <property type="entry name" value="ABC TRANSPORTER PERMEASE PROTEIN YPHD-RELATED-RELATED"/>
    <property type="match status" value="1"/>
</dbReference>
<dbReference type="Proteomes" id="UP000030661">
    <property type="component" value="Unassembled WGS sequence"/>
</dbReference>
<evidence type="ECO:0000256" key="7">
    <source>
        <dbReference type="ARBA" id="ARBA00023136"/>
    </source>
</evidence>
<organism evidence="10 11">
    <name type="scientific">Vecturithrix granuli</name>
    <dbReference type="NCBI Taxonomy" id="1499967"/>
    <lineage>
        <taxon>Bacteria</taxon>
        <taxon>Candidatus Moduliflexota</taxon>
        <taxon>Candidatus Vecturitrichia</taxon>
        <taxon>Candidatus Vecturitrichales</taxon>
        <taxon>Candidatus Vecturitrichaceae</taxon>
        <taxon>Candidatus Vecturithrix</taxon>
    </lineage>
</organism>
<keyword evidence="7 9" id="KW-0472">Membrane</keyword>
<comment type="subcellular location">
    <subcellularLocation>
        <location evidence="1">Cell membrane</location>
        <topology evidence="1">Multi-pass membrane protein</topology>
    </subcellularLocation>
</comment>
<keyword evidence="2" id="KW-0813">Transport</keyword>
<dbReference type="PANTHER" id="PTHR32196:SF71">
    <property type="entry name" value="AUTOINDUCER 2 IMPORT SYSTEM PERMEASE PROTEIN LSRD"/>
    <property type="match status" value="1"/>
</dbReference>
<keyword evidence="6 9" id="KW-1133">Transmembrane helix</keyword>
<proteinExistence type="predicted"/>
<dbReference type="HOGENOM" id="CLU_028880_4_1_0"/>
<evidence type="ECO:0000256" key="6">
    <source>
        <dbReference type="ARBA" id="ARBA00022989"/>
    </source>
</evidence>
<evidence type="ECO:0000313" key="10">
    <source>
        <dbReference type="EMBL" id="GAK59280.1"/>
    </source>
</evidence>
<evidence type="ECO:0000256" key="9">
    <source>
        <dbReference type="SAM" id="Phobius"/>
    </source>
</evidence>
<dbReference type="STRING" id="1499967.U27_06257"/>
<feature type="transmembrane region" description="Helical" evidence="9">
    <location>
        <begin position="102"/>
        <end position="123"/>
    </location>
</feature>
<feature type="transmembrane region" description="Helical" evidence="9">
    <location>
        <begin position="307"/>
        <end position="330"/>
    </location>
</feature>
<dbReference type="Pfam" id="PF02653">
    <property type="entry name" value="BPD_transp_2"/>
    <property type="match status" value="1"/>
</dbReference>
<dbReference type="EMBL" id="DF820469">
    <property type="protein sequence ID" value="GAK59280.1"/>
    <property type="molecule type" value="Genomic_DNA"/>
</dbReference>
<dbReference type="GO" id="GO:0022857">
    <property type="term" value="F:transmembrane transporter activity"/>
    <property type="evidence" value="ECO:0007669"/>
    <property type="project" value="InterPro"/>
</dbReference>
<dbReference type="eggNOG" id="COG1172">
    <property type="taxonomic scope" value="Bacteria"/>
</dbReference>
<evidence type="ECO:0000256" key="2">
    <source>
        <dbReference type="ARBA" id="ARBA00022448"/>
    </source>
</evidence>
<dbReference type="CDD" id="cd06579">
    <property type="entry name" value="TM_PBP1_transp_AraH_like"/>
    <property type="match status" value="1"/>
</dbReference>
<evidence type="ECO:0000256" key="1">
    <source>
        <dbReference type="ARBA" id="ARBA00004651"/>
    </source>
</evidence>
<keyword evidence="3" id="KW-1003">Cell membrane</keyword>